<comment type="subcellular location">
    <subcellularLocation>
        <location evidence="10">Cell membrane</location>
        <topology evidence="10">Multi-pass membrane protein</topology>
    </subcellularLocation>
</comment>
<feature type="transmembrane region" description="Helical" evidence="10">
    <location>
        <begin position="73"/>
        <end position="89"/>
    </location>
</feature>
<feature type="transmembrane region" description="Helical" evidence="10">
    <location>
        <begin position="358"/>
        <end position="376"/>
    </location>
</feature>
<name>H1DGT6_9BACT</name>
<feature type="coiled-coil region" evidence="11">
    <location>
        <begin position="210"/>
        <end position="237"/>
    </location>
</feature>
<keyword evidence="3 10" id="KW-0285">Flavoprotein</keyword>
<protein>
    <recommendedName>
        <fullName evidence="10">Ion-translocating oxidoreductase complex subunit D</fullName>
        <ecNumber evidence="10">7.-.-.-</ecNumber>
    </recommendedName>
    <alternativeName>
        <fullName evidence="10">Rnf electron transport complex subunit D</fullName>
    </alternativeName>
</protein>
<comment type="similarity">
    <text evidence="10">Belongs to the NqrB/RnfD family.</text>
</comment>
<dbReference type="Proteomes" id="UP000004892">
    <property type="component" value="Unassembled WGS sequence"/>
</dbReference>
<dbReference type="PANTHER" id="PTHR30578:SF0">
    <property type="entry name" value="ION-TRANSLOCATING OXIDOREDUCTASE COMPLEX SUBUNIT D"/>
    <property type="match status" value="1"/>
</dbReference>
<keyword evidence="7 10" id="KW-0249">Electron transport</keyword>
<evidence type="ECO:0000256" key="1">
    <source>
        <dbReference type="ARBA" id="ARBA00022448"/>
    </source>
</evidence>
<dbReference type="Pfam" id="PF03116">
    <property type="entry name" value="NQR2_RnfD_RnfE"/>
    <property type="match status" value="1"/>
</dbReference>
<organism evidence="12 13">
    <name type="scientific">Odoribacter laneus YIT 12061</name>
    <dbReference type="NCBI Taxonomy" id="742817"/>
    <lineage>
        <taxon>Bacteria</taxon>
        <taxon>Pseudomonadati</taxon>
        <taxon>Bacteroidota</taxon>
        <taxon>Bacteroidia</taxon>
        <taxon>Bacteroidales</taxon>
        <taxon>Odoribacteraceae</taxon>
        <taxon>Odoribacter</taxon>
    </lineage>
</organism>
<comment type="function">
    <text evidence="10">Part of a membrane-bound complex that couples electron transfer with translocation of ions across the membrane.</text>
</comment>
<evidence type="ECO:0000256" key="8">
    <source>
        <dbReference type="ARBA" id="ARBA00022989"/>
    </source>
</evidence>
<dbReference type="GO" id="GO:0022900">
    <property type="term" value="P:electron transport chain"/>
    <property type="evidence" value="ECO:0007669"/>
    <property type="project" value="UniProtKB-UniRule"/>
</dbReference>
<dbReference type="STRING" id="742817.HMPREF9449_01472"/>
<keyword evidence="10" id="KW-1003">Cell membrane</keyword>
<dbReference type="AlphaFoldDB" id="H1DGT6"/>
<evidence type="ECO:0000256" key="5">
    <source>
        <dbReference type="ARBA" id="ARBA00022692"/>
    </source>
</evidence>
<feature type="modified residue" description="FMN phosphoryl threonine" evidence="10">
    <location>
        <position position="174"/>
    </location>
</feature>
<evidence type="ECO:0000256" key="11">
    <source>
        <dbReference type="SAM" id="Coils"/>
    </source>
</evidence>
<feature type="transmembrane region" description="Helical" evidence="10">
    <location>
        <begin position="252"/>
        <end position="269"/>
    </location>
</feature>
<dbReference type="PATRIC" id="fig|742817.3.peg.1562"/>
<evidence type="ECO:0000256" key="6">
    <source>
        <dbReference type="ARBA" id="ARBA00022967"/>
    </source>
</evidence>
<comment type="cofactor">
    <cofactor evidence="10">
        <name>FMN</name>
        <dbReference type="ChEBI" id="CHEBI:58210"/>
    </cofactor>
</comment>
<evidence type="ECO:0000256" key="9">
    <source>
        <dbReference type="ARBA" id="ARBA00023136"/>
    </source>
</evidence>
<keyword evidence="1 10" id="KW-0813">Transport</keyword>
<keyword evidence="6 10" id="KW-1278">Translocase</keyword>
<keyword evidence="5 10" id="KW-0812">Transmembrane</keyword>
<accession>H1DGT6</accession>
<dbReference type="GO" id="GO:0055085">
    <property type="term" value="P:transmembrane transport"/>
    <property type="evidence" value="ECO:0007669"/>
    <property type="project" value="InterPro"/>
</dbReference>
<feature type="transmembrane region" description="Helical" evidence="10">
    <location>
        <begin position="301"/>
        <end position="322"/>
    </location>
</feature>
<evidence type="ECO:0000256" key="2">
    <source>
        <dbReference type="ARBA" id="ARBA00022553"/>
    </source>
</evidence>
<proteinExistence type="inferred from homology"/>
<dbReference type="InterPro" id="IPR004338">
    <property type="entry name" value="NqrB/RnfD"/>
</dbReference>
<dbReference type="InterPro" id="IPR011303">
    <property type="entry name" value="RnfD_bac"/>
</dbReference>
<feature type="transmembrane region" description="Helical" evidence="10">
    <location>
        <begin position="45"/>
        <end position="61"/>
    </location>
</feature>
<comment type="caution">
    <text evidence="12">The sequence shown here is derived from an EMBL/GenBank/DDBJ whole genome shotgun (WGS) entry which is preliminary data.</text>
</comment>
<keyword evidence="13" id="KW-1185">Reference proteome</keyword>
<reference evidence="12 13" key="1">
    <citation type="submission" date="2012-01" db="EMBL/GenBank/DDBJ databases">
        <title>The Genome Sequence of Odoribacter laneus YIT 12061.</title>
        <authorList>
            <consortium name="The Broad Institute Genome Sequencing Platform"/>
            <person name="Earl A."/>
            <person name="Ward D."/>
            <person name="Feldgarden M."/>
            <person name="Gevers D."/>
            <person name="Morotomi M."/>
            <person name="Young S.K."/>
            <person name="Zeng Q."/>
            <person name="Gargeya S."/>
            <person name="Fitzgerald M."/>
            <person name="Haas B."/>
            <person name="Abouelleil A."/>
            <person name="Alvarado L."/>
            <person name="Arachchi H.M."/>
            <person name="Berlin A."/>
            <person name="Chapman S.B."/>
            <person name="Gearin G."/>
            <person name="Goldberg J."/>
            <person name="Griggs A."/>
            <person name="Gujja S."/>
            <person name="Hansen M."/>
            <person name="Heiman D."/>
            <person name="Howarth C."/>
            <person name="Larimer J."/>
            <person name="Lui A."/>
            <person name="MacDonald P.J.P."/>
            <person name="McCowen C."/>
            <person name="Montmayeur A."/>
            <person name="Murphy C."/>
            <person name="Neiman D."/>
            <person name="Pearson M."/>
            <person name="Priest M."/>
            <person name="Roberts A."/>
            <person name="Saif S."/>
            <person name="Shea T."/>
            <person name="Sisk P."/>
            <person name="Stolte C."/>
            <person name="Sykes S."/>
            <person name="Wortman J."/>
            <person name="Nusbaum C."/>
            <person name="Birren B."/>
        </authorList>
    </citation>
    <scope>NUCLEOTIDE SEQUENCE [LARGE SCALE GENOMIC DNA]</scope>
    <source>
        <strain evidence="12 13">YIT 12061</strain>
    </source>
</reference>
<keyword evidence="8 10" id="KW-1133">Transmembrane helix</keyword>
<keyword evidence="11" id="KW-0175">Coiled coil</keyword>
<dbReference type="eggNOG" id="COG4658">
    <property type="taxonomic scope" value="Bacteria"/>
</dbReference>
<dbReference type="HOGENOM" id="CLU_042020_1_0_10"/>
<gene>
    <name evidence="10" type="primary">rnfD</name>
    <name evidence="12" type="ORF">HMPREF9449_01472</name>
</gene>
<dbReference type="HAMAP" id="MF_00462">
    <property type="entry name" value="RsxD_RnfD"/>
    <property type="match status" value="1"/>
</dbReference>
<keyword evidence="4 10" id="KW-0288">FMN</keyword>
<feature type="transmembrane region" description="Helical" evidence="10">
    <location>
        <begin position="334"/>
        <end position="352"/>
    </location>
</feature>
<sequence length="382" mass="41340">MNNLVISPSPHIHSGDSIEKNMYGVLIALIPAFICSVLFFGWNALVLTLTSVIACLIFEFLIQKYLLKKQTSIWDGSALITGVLLAFNVPSSLPVWIMILGALAAIGIGKMSFGGLGCNIFNPALVGRVFLLISFPVQMTTWPVAHTQIVEPTFPQTYVNVVSENSTDAISGATPLALLKIVVKNNTEISKAKVALTKADKELAEGTKTAAEVAELKTKLEQEIQAAQISQQKAKADLPTALELFVGQNPGSFGEVSALALLLGLLFMLARRVITWHIPITIFITVFVFAGILHLCNPEQFISPVYQLLSGGLMLGAIFMATDYVTSPMAVKGMIIYSVGIGLLTVIIRNFGAYPEGMSFAILIMNGFTPLINRYCKPKRFA</sequence>
<comment type="subunit">
    <text evidence="10">The complex is composed of six subunits: RnfA, RnfB, RnfC, RnfD, RnfE and RnfG.</text>
</comment>
<feature type="transmembrane region" description="Helical" evidence="10">
    <location>
        <begin position="21"/>
        <end position="39"/>
    </location>
</feature>
<evidence type="ECO:0000313" key="13">
    <source>
        <dbReference type="Proteomes" id="UP000004892"/>
    </source>
</evidence>
<dbReference type="PANTHER" id="PTHR30578">
    <property type="entry name" value="ELECTRON TRANSPORT COMPLEX PROTEIN RNFD"/>
    <property type="match status" value="1"/>
</dbReference>
<evidence type="ECO:0000256" key="4">
    <source>
        <dbReference type="ARBA" id="ARBA00022643"/>
    </source>
</evidence>
<evidence type="ECO:0000256" key="7">
    <source>
        <dbReference type="ARBA" id="ARBA00022982"/>
    </source>
</evidence>
<evidence type="ECO:0000256" key="10">
    <source>
        <dbReference type="HAMAP-Rule" id="MF_00462"/>
    </source>
</evidence>
<dbReference type="GO" id="GO:0005886">
    <property type="term" value="C:plasma membrane"/>
    <property type="evidence" value="ECO:0007669"/>
    <property type="project" value="UniProtKB-SubCell"/>
</dbReference>
<evidence type="ECO:0000313" key="12">
    <source>
        <dbReference type="EMBL" id="EHP47619.1"/>
    </source>
</evidence>
<keyword evidence="9 10" id="KW-0472">Membrane</keyword>
<keyword evidence="2 10" id="KW-0597">Phosphoprotein</keyword>
<evidence type="ECO:0000256" key="3">
    <source>
        <dbReference type="ARBA" id="ARBA00022630"/>
    </source>
</evidence>
<dbReference type="EMBL" id="ADMC01000022">
    <property type="protein sequence ID" value="EHP47619.1"/>
    <property type="molecule type" value="Genomic_DNA"/>
</dbReference>
<feature type="transmembrane region" description="Helical" evidence="10">
    <location>
        <begin position="276"/>
        <end position="295"/>
    </location>
</feature>
<dbReference type="NCBIfam" id="TIGR01946">
    <property type="entry name" value="rnfD"/>
    <property type="match status" value="1"/>
</dbReference>
<dbReference type="EC" id="7.-.-.-" evidence="10"/>